<dbReference type="SUPFAM" id="SSF48726">
    <property type="entry name" value="Immunoglobulin"/>
    <property type="match status" value="3"/>
</dbReference>
<evidence type="ECO:0000256" key="3">
    <source>
        <dbReference type="ARBA" id="ARBA00023157"/>
    </source>
</evidence>
<keyword evidence="4" id="KW-0325">Glycoprotein</keyword>
<dbReference type="GO" id="GO:0098609">
    <property type="term" value="P:cell-cell adhesion"/>
    <property type="evidence" value="ECO:0007669"/>
    <property type="project" value="TreeGrafter"/>
</dbReference>
<evidence type="ECO:0000313" key="9">
    <source>
        <dbReference type="Proteomes" id="UP000272942"/>
    </source>
</evidence>
<evidence type="ECO:0000313" key="10">
    <source>
        <dbReference type="WBParaSite" id="ECPE_0000335201-mRNA-1"/>
    </source>
</evidence>
<feature type="compositionally biased region" description="Low complexity" evidence="6">
    <location>
        <begin position="286"/>
        <end position="299"/>
    </location>
</feature>
<reference evidence="8 9" key="2">
    <citation type="submission" date="2018-11" db="EMBL/GenBank/DDBJ databases">
        <authorList>
            <consortium name="Pathogen Informatics"/>
        </authorList>
    </citation>
    <scope>NUCLEOTIDE SEQUENCE [LARGE SCALE GENOMIC DNA]</scope>
    <source>
        <strain evidence="8 9">Egypt</strain>
    </source>
</reference>
<organism evidence="10">
    <name type="scientific">Echinostoma caproni</name>
    <dbReference type="NCBI Taxonomy" id="27848"/>
    <lineage>
        <taxon>Eukaryota</taxon>
        <taxon>Metazoa</taxon>
        <taxon>Spiralia</taxon>
        <taxon>Lophotrochozoa</taxon>
        <taxon>Platyhelminthes</taxon>
        <taxon>Trematoda</taxon>
        <taxon>Digenea</taxon>
        <taxon>Plagiorchiida</taxon>
        <taxon>Echinostomata</taxon>
        <taxon>Echinostomatoidea</taxon>
        <taxon>Echinostomatidae</taxon>
        <taxon>Echinostoma</taxon>
    </lineage>
</organism>
<keyword evidence="2" id="KW-0472">Membrane</keyword>
<dbReference type="EMBL" id="UZAN01040313">
    <property type="protein sequence ID" value="VDP69227.1"/>
    <property type="molecule type" value="Genomic_DNA"/>
</dbReference>
<evidence type="ECO:0000313" key="8">
    <source>
        <dbReference type="EMBL" id="VDP69227.1"/>
    </source>
</evidence>
<dbReference type="AlphaFoldDB" id="A0A183A8R4"/>
<dbReference type="PANTHER" id="PTHR11640">
    <property type="entry name" value="NEPHRIN"/>
    <property type="match status" value="1"/>
</dbReference>
<evidence type="ECO:0000256" key="2">
    <source>
        <dbReference type="ARBA" id="ARBA00023136"/>
    </source>
</evidence>
<accession>A0A183A8R4</accession>
<dbReference type="InterPro" id="IPR013783">
    <property type="entry name" value="Ig-like_fold"/>
</dbReference>
<feature type="region of interest" description="Disordered" evidence="6">
    <location>
        <begin position="280"/>
        <end position="305"/>
    </location>
</feature>
<reference evidence="10" key="1">
    <citation type="submission" date="2016-06" db="UniProtKB">
        <authorList>
            <consortium name="WormBaseParasite"/>
        </authorList>
    </citation>
    <scope>IDENTIFICATION</scope>
</reference>
<feature type="domain" description="Ig-like" evidence="7">
    <location>
        <begin position="8"/>
        <end position="117"/>
    </location>
</feature>
<protein>
    <submittedName>
        <fullName evidence="10">Ig-like domain-containing protein</fullName>
    </submittedName>
</protein>
<dbReference type="SMART" id="SM00409">
    <property type="entry name" value="IG"/>
    <property type="match status" value="3"/>
</dbReference>
<feature type="domain" description="Ig-like" evidence="7">
    <location>
        <begin position="119"/>
        <end position="215"/>
    </location>
</feature>
<dbReference type="PROSITE" id="PS50835">
    <property type="entry name" value="IG_LIKE"/>
    <property type="match status" value="3"/>
</dbReference>
<dbReference type="SMART" id="SM00408">
    <property type="entry name" value="IGc2"/>
    <property type="match status" value="3"/>
</dbReference>
<dbReference type="PANTHER" id="PTHR11640:SF158">
    <property type="entry name" value="V-SET AND IMMUNOGLOBULIN DOMAIN-CONTAINING PROTEIN 10-LIKE 2"/>
    <property type="match status" value="1"/>
</dbReference>
<dbReference type="OrthoDB" id="6244967at2759"/>
<name>A0A183A8R4_9TREM</name>
<dbReference type="Gene3D" id="2.60.40.10">
    <property type="entry name" value="Immunoglobulins"/>
    <property type="match status" value="3"/>
</dbReference>
<evidence type="ECO:0000256" key="5">
    <source>
        <dbReference type="ARBA" id="ARBA00023319"/>
    </source>
</evidence>
<feature type="domain" description="Ig-like" evidence="7">
    <location>
        <begin position="241"/>
        <end position="361"/>
    </location>
</feature>
<evidence type="ECO:0000256" key="4">
    <source>
        <dbReference type="ARBA" id="ARBA00023180"/>
    </source>
</evidence>
<keyword evidence="9" id="KW-1185">Reference proteome</keyword>
<comment type="subcellular location">
    <subcellularLocation>
        <location evidence="1">Membrane</location>
        <topology evidence="1">Single-pass type I membrane protein</topology>
    </subcellularLocation>
</comment>
<keyword evidence="5" id="KW-0393">Immunoglobulin domain</keyword>
<sequence>MPTATYPPIFVVSPPLLVYAKPDEPLILPCHVDAMPAPNYQWLVDGKEANWIKPFYHVNTLAPVSHSVSLESPWPNASRPARSEHTRWYLGQLGVTVEFKPGVYQCTAWNTYGRVISSPIHVRFARLGIIRDRREQRVTVHPGQPVRLNCSVTSSEPAVTVRWMSRAEDGLTEFVRENRTRATDDDGNLYLLEPFFVKTQIFVCAVNNPILRTIKTGPDIHVLYNPSSPRDDREWIGTRRPRLVYHSPREPIALVNHSLTLRCLIAGHPPPNIVWEWDETEHGRQKPQPKQQSEQQTSSGWKSGRAFRDVNQLPKALGIQVRHDGTQLFIPSVKLSNAGTYRCSAKVHRGSEPATLIPMISFKVTIEGEPKFAHQPENTIVPVFGTAVMQCAVDEEATKPPAQVMWLLNGGTIDQYLDGHRKLRRFDKYQPRNVKYKENIILQAALSIDPSSIRAIQ</sequence>
<evidence type="ECO:0000259" key="7">
    <source>
        <dbReference type="PROSITE" id="PS50835"/>
    </source>
</evidence>
<dbReference type="InterPro" id="IPR007110">
    <property type="entry name" value="Ig-like_dom"/>
</dbReference>
<dbReference type="Proteomes" id="UP000272942">
    <property type="component" value="Unassembled WGS sequence"/>
</dbReference>
<evidence type="ECO:0000256" key="6">
    <source>
        <dbReference type="SAM" id="MobiDB-lite"/>
    </source>
</evidence>
<keyword evidence="3" id="KW-1015">Disulfide bond</keyword>
<proteinExistence type="predicted"/>
<dbReference type="InterPro" id="IPR003599">
    <property type="entry name" value="Ig_sub"/>
</dbReference>
<dbReference type="InterPro" id="IPR003598">
    <property type="entry name" value="Ig_sub2"/>
</dbReference>
<dbReference type="Pfam" id="PF13927">
    <property type="entry name" value="Ig_3"/>
    <property type="match status" value="1"/>
</dbReference>
<dbReference type="InterPro" id="IPR051275">
    <property type="entry name" value="Cell_adhesion_signaling"/>
</dbReference>
<evidence type="ECO:0000256" key="1">
    <source>
        <dbReference type="ARBA" id="ARBA00004479"/>
    </source>
</evidence>
<dbReference type="InterPro" id="IPR036179">
    <property type="entry name" value="Ig-like_dom_sf"/>
</dbReference>
<dbReference type="CDD" id="cd00096">
    <property type="entry name" value="Ig"/>
    <property type="match status" value="1"/>
</dbReference>
<dbReference type="GO" id="GO:0005886">
    <property type="term" value="C:plasma membrane"/>
    <property type="evidence" value="ECO:0007669"/>
    <property type="project" value="TreeGrafter"/>
</dbReference>
<dbReference type="GO" id="GO:0050839">
    <property type="term" value="F:cell adhesion molecule binding"/>
    <property type="evidence" value="ECO:0007669"/>
    <property type="project" value="TreeGrafter"/>
</dbReference>
<gene>
    <name evidence="8" type="ORF">ECPE_LOCUS3349</name>
</gene>
<dbReference type="WBParaSite" id="ECPE_0000335201-mRNA-1">
    <property type="protein sequence ID" value="ECPE_0000335201-mRNA-1"/>
    <property type="gene ID" value="ECPE_0000335201"/>
</dbReference>
<dbReference type="GO" id="GO:0005911">
    <property type="term" value="C:cell-cell junction"/>
    <property type="evidence" value="ECO:0007669"/>
    <property type="project" value="TreeGrafter"/>
</dbReference>